<gene>
    <name evidence="8" type="ORF">PNOK_0850500</name>
</gene>
<keyword evidence="3 7" id="KW-0812">Transmembrane</keyword>
<evidence type="ECO:0000256" key="4">
    <source>
        <dbReference type="ARBA" id="ARBA00022989"/>
    </source>
</evidence>
<dbReference type="PANTHER" id="PTHR43791">
    <property type="entry name" value="PERMEASE-RELATED"/>
    <property type="match status" value="1"/>
</dbReference>
<feature type="transmembrane region" description="Helical" evidence="7">
    <location>
        <begin position="198"/>
        <end position="221"/>
    </location>
</feature>
<dbReference type="Gene3D" id="1.20.1250.20">
    <property type="entry name" value="MFS general substrate transporter like domains"/>
    <property type="match status" value="1"/>
</dbReference>
<dbReference type="AlphaFoldDB" id="A0A286U7S5"/>
<feature type="transmembrane region" description="Helical" evidence="7">
    <location>
        <begin position="104"/>
        <end position="127"/>
    </location>
</feature>
<dbReference type="InterPro" id="IPR011701">
    <property type="entry name" value="MFS"/>
</dbReference>
<keyword evidence="2" id="KW-0813">Transport</keyword>
<feature type="transmembrane region" description="Helical" evidence="7">
    <location>
        <begin position="375"/>
        <end position="392"/>
    </location>
</feature>
<keyword evidence="9" id="KW-1185">Reference proteome</keyword>
<feature type="transmembrane region" description="Helical" evidence="7">
    <location>
        <begin position="139"/>
        <end position="157"/>
    </location>
</feature>
<protein>
    <submittedName>
        <fullName evidence="8">MFS general substrate transporter</fullName>
    </submittedName>
</protein>
<dbReference type="GO" id="GO:0022857">
    <property type="term" value="F:transmembrane transporter activity"/>
    <property type="evidence" value="ECO:0007669"/>
    <property type="project" value="InterPro"/>
</dbReference>
<evidence type="ECO:0000256" key="2">
    <source>
        <dbReference type="ARBA" id="ARBA00022448"/>
    </source>
</evidence>
<dbReference type="Proteomes" id="UP000217199">
    <property type="component" value="Unassembled WGS sequence"/>
</dbReference>
<dbReference type="PANTHER" id="PTHR43791:SF65">
    <property type="entry name" value="MAJOR FACILITATOR SUPERFAMILY (MFS) PROFILE DOMAIN-CONTAINING PROTEIN-RELATED"/>
    <property type="match status" value="1"/>
</dbReference>
<dbReference type="STRING" id="2282107.A0A286U7S5"/>
<dbReference type="GO" id="GO:0016020">
    <property type="term" value="C:membrane"/>
    <property type="evidence" value="ECO:0007669"/>
    <property type="project" value="UniProtKB-SubCell"/>
</dbReference>
<reference evidence="8 9" key="1">
    <citation type="journal article" date="2017" name="Mol. Ecol.">
        <title>Comparative and population genomic landscape of Phellinus noxius: A hypervariable fungus causing root rot in trees.</title>
        <authorList>
            <person name="Chung C.L."/>
            <person name="Lee T.J."/>
            <person name="Akiba M."/>
            <person name="Lee H.H."/>
            <person name="Kuo T.H."/>
            <person name="Liu D."/>
            <person name="Ke H.M."/>
            <person name="Yokoi T."/>
            <person name="Roa M.B."/>
            <person name="Lu M.J."/>
            <person name="Chang Y.Y."/>
            <person name="Ann P.J."/>
            <person name="Tsai J.N."/>
            <person name="Chen C.Y."/>
            <person name="Tzean S.S."/>
            <person name="Ota Y."/>
            <person name="Hattori T."/>
            <person name="Sahashi N."/>
            <person name="Liou R.F."/>
            <person name="Kikuchi T."/>
            <person name="Tsai I.J."/>
        </authorList>
    </citation>
    <scope>NUCLEOTIDE SEQUENCE [LARGE SCALE GENOMIC DNA]</scope>
    <source>
        <strain evidence="8 9">FFPRI411160</strain>
    </source>
</reference>
<proteinExistence type="predicted"/>
<feature type="transmembrane region" description="Helical" evidence="7">
    <location>
        <begin position="351"/>
        <end position="368"/>
    </location>
</feature>
<evidence type="ECO:0000256" key="3">
    <source>
        <dbReference type="ARBA" id="ARBA00022692"/>
    </source>
</evidence>
<keyword evidence="5 7" id="KW-0472">Membrane</keyword>
<dbReference type="OrthoDB" id="2985014at2759"/>
<feature type="transmembrane region" description="Helical" evidence="7">
    <location>
        <begin position="469"/>
        <end position="490"/>
    </location>
</feature>
<feature type="transmembrane region" description="Helical" evidence="7">
    <location>
        <begin position="233"/>
        <end position="253"/>
    </location>
</feature>
<feature type="transmembrane region" description="Helical" evidence="7">
    <location>
        <begin position="163"/>
        <end position="186"/>
    </location>
</feature>
<organism evidence="8 9">
    <name type="scientific">Pyrrhoderma noxium</name>
    <dbReference type="NCBI Taxonomy" id="2282107"/>
    <lineage>
        <taxon>Eukaryota</taxon>
        <taxon>Fungi</taxon>
        <taxon>Dikarya</taxon>
        <taxon>Basidiomycota</taxon>
        <taxon>Agaricomycotina</taxon>
        <taxon>Agaricomycetes</taxon>
        <taxon>Hymenochaetales</taxon>
        <taxon>Hymenochaetaceae</taxon>
        <taxon>Pyrrhoderma</taxon>
    </lineage>
</organism>
<feature type="transmembrane region" description="Helical" evidence="7">
    <location>
        <begin position="436"/>
        <end position="457"/>
    </location>
</feature>
<dbReference type="InParanoid" id="A0A286U7S5"/>
<dbReference type="Pfam" id="PF07690">
    <property type="entry name" value="MFS_1"/>
    <property type="match status" value="1"/>
</dbReference>
<keyword evidence="4 7" id="KW-1133">Transmembrane helix</keyword>
<feature type="region of interest" description="Disordered" evidence="6">
    <location>
        <begin position="1"/>
        <end position="29"/>
    </location>
</feature>
<evidence type="ECO:0000256" key="5">
    <source>
        <dbReference type="ARBA" id="ARBA00023136"/>
    </source>
</evidence>
<feature type="compositionally biased region" description="Basic and acidic residues" evidence="6">
    <location>
        <begin position="12"/>
        <end position="27"/>
    </location>
</feature>
<evidence type="ECO:0000313" key="8">
    <source>
        <dbReference type="EMBL" id="PAV15647.1"/>
    </source>
</evidence>
<accession>A0A286U7S5</accession>
<dbReference type="EMBL" id="NBII01000009">
    <property type="protein sequence ID" value="PAV15647.1"/>
    <property type="molecule type" value="Genomic_DNA"/>
</dbReference>
<evidence type="ECO:0000256" key="1">
    <source>
        <dbReference type="ARBA" id="ARBA00004141"/>
    </source>
</evidence>
<dbReference type="InterPro" id="IPR036259">
    <property type="entry name" value="MFS_trans_sf"/>
</dbReference>
<evidence type="ECO:0000256" key="6">
    <source>
        <dbReference type="SAM" id="MobiDB-lite"/>
    </source>
</evidence>
<comment type="caution">
    <text evidence="8">The sequence shown here is derived from an EMBL/GenBank/DDBJ whole genome shotgun (WGS) entry which is preliminary data.</text>
</comment>
<feature type="transmembrane region" description="Helical" evidence="7">
    <location>
        <begin position="311"/>
        <end position="331"/>
    </location>
</feature>
<evidence type="ECO:0000313" key="9">
    <source>
        <dbReference type="Proteomes" id="UP000217199"/>
    </source>
</evidence>
<comment type="subcellular location">
    <subcellularLocation>
        <location evidence="1">Membrane</location>
        <topology evidence="1">Multi-pass membrane protein</topology>
    </subcellularLocation>
</comment>
<name>A0A286U7S5_9AGAM</name>
<sequence length="530" mass="59750">MPVQDAKGYPQDIHDVDSQEDVKRGSEASEEGIIHPTLEKLNFDPDNKFYIPNLTFSKEEEKEVIRILDTRMFTWLLLTTFVLNMDRTNHSNAVSDNLPEDLGFNLNTVNTGVALNAVFFSITCLSGSVMAKIVGPSRYISILMFAWGLVTLAHALITNKAGYLTVRCFIAITEGGVIPTTLVYMGQFYKSTEFASRLAWFWGVQSIASAVSGLMASGLLQLRGVRGLFGWKWLFIIDGAITVAIAILTWFYLPRDANSTKGGIRGFKPWFTERQVQVSVTRVVRDDIAKRKYETKVTWADFKDALTDFGLWMHLLITMVGQTPTIPLATYLPLVIQGFNFNVFVSNALTAPPYVLLCITMVICVWNSDRTRERGWHGTFGATWFLVGWILLRTLPSSASKGVKYFAAIVVNSWPMTHPMNIAWMDENMGSVGKKAVASGLLIASANIYGIWASQIYQDDDSPDFRRGNTINIVFSGVAVLMFIFLKWYYAHLNLRNERRWAEMTEEERALEERLAESKGNKSVTFRFTT</sequence>
<evidence type="ECO:0000256" key="7">
    <source>
        <dbReference type="SAM" id="Phobius"/>
    </source>
</evidence>
<dbReference type="SUPFAM" id="SSF103473">
    <property type="entry name" value="MFS general substrate transporter"/>
    <property type="match status" value="1"/>
</dbReference>